<evidence type="ECO:0000256" key="1">
    <source>
        <dbReference type="ARBA" id="ARBA00005417"/>
    </source>
</evidence>
<sequence>MTLSDVSAGSASAGPAAGADFAAGAENENWAARTRGLRKTYGKTVAVDQVDLDVPSGAVLGMLGPNGSGKTTTIRMLLGLTQPTEGTVELLGRSMPDEARQVLPSVGALVEGPGFHPHLSGRDNLRRCAAAEPLIETRYAKQAVSEALERVGLADASDRPFKGYSLGMKQRLGLAAALLVPRNLVVLDEPTNGLDPAGTREIRQVIADLHQAGTTVIVSSHLLAEIEATCTHVAVLKRGLLVAQGSLGDLLSASNATLQVTTPDAERGVEALRSAGVPARVEGDGIRAELIDSAAPFVIATLVRADVEVYEAKPHRTGLEDFFALVTEESDSEEQAR</sequence>
<dbReference type="PROSITE" id="PS50893">
    <property type="entry name" value="ABC_TRANSPORTER_2"/>
    <property type="match status" value="1"/>
</dbReference>
<organism evidence="6 7">
    <name type="scientific">Actinoalloteichus hymeniacidonis</name>
    <dbReference type="NCBI Taxonomy" id="340345"/>
    <lineage>
        <taxon>Bacteria</taxon>
        <taxon>Bacillati</taxon>
        <taxon>Actinomycetota</taxon>
        <taxon>Actinomycetes</taxon>
        <taxon>Pseudonocardiales</taxon>
        <taxon>Pseudonocardiaceae</taxon>
        <taxon>Actinoalloteichus</taxon>
    </lineage>
</organism>
<protein>
    <submittedName>
        <fullName evidence="6">ABC-type multidrug transport system, ATPase component</fullName>
    </submittedName>
</protein>
<feature type="domain" description="ABC transporter" evidence="5">
    <location>
        <begin position="32"/>
        <end position="263"/>
    </location>
</feature>
<dbReference type="Pfam" id="PF00005">
    <property type="entry name" value="ABC_tran"/>
    <property type="match status" value="1"/>
</dbReference>
<dbReference type="SUPFAM" id="SSF52540">
    <property type="entry name" value="P-loop containing nucleoside triphosphate hydrolases"/>
    <property type="match status" value="1"/>
</dbReference>
<dbReference type="SMART" id="SM00382">
    <property type="entry name" value="AAA"/>
    <property type="match status" value="1"/>
</dbReference>
<name>A0AAC9MWZ9_9PSEU</name>
<dbReference type="Proteomes" id="UP000095210">
    <property type="component" value="Chromosome"/>
</dbReference>
<evidence type="ECO:0000256" key="4">
    <source>
        <dbReference type="ARBA" id="ARBA00022840"/>
    </source>
</evidence>
<evidence type="ECO:0000256" key="3">
    <source>
        <dbReference type="ARBA" id="ARBA00022741"/>
    </source>
</evidence>
<keyword evidence="3" id="KW-0547">Nucleotide-binding</keyword>
<dbReference type="PROSITE" id="PS00211">
    <property type="entry name" value="ABC_TRANSPORTER_1"/>
    <property type="match status" value="1"/>
</dbReference>
<gene>
    <name evidence="6" type="ORF">TL08_04395</name>
</gene>
<dbReference type="InterPro" id="IPR003593">
    <property type="entry name" value="AAA+_ATPase"/>
</dbReference>
<dbReference type="GO" id="GO:0016887">
    <property type="term" value="F:ATP hydrolysis activity"/>
    <property type="evidence" value="ECO:0007669"/>
    <property type="project" value="InterPro"/>
</dbReference>
<evidence type="ECO:0000313" key="7">
    <source>
        <dbReference type="Proteomes" id="UP000095210"/>
    </source>
</evidence>
<accession>A0AAC9MWZ9</accession>
<keyword evidence="4" id="KW-0067">ATP-binding</keyword>
<dbReference type="PANTHER" id="PTHR43335">
    <property type="entry name" value="ABC TRANSPORTER, ATP-BINDING PROTEIN"/>
    <property type="match status" value="1"/>
</dbReference>
<comment type="similarity">
    <text evidence="1">Belongs to the ABC transporter superfamily.</text>
</comment>
<reference evidence="7" key="1">
    <citation type="submission" date="2016-03" db="EMBL/GenBank/DDBJ databases">
        <title>Complete genome sequence of the type strain Actinoalloteichus hymeniacidonis DSM 45092.</title>
        <authorList>
            <person name="Schaffert L."/>
            <person name="Albersmeier A."/>
            <person name="Winkler A."/>
            <person name="Kalinowski J."/>
            <person name="Zotchev S."/>
            <person name="Ruckert C."/>
        </authorList>
    </citation>
    <scope>NUCLEOTIDE SEQUENCE [LARGE SCALE GENOMIC DNA]</scope>
    <source>
        <strain evidence="7">HPA177(T) (DSM 45092(T))</strain>
    </source>
</reference>
<dbReference type="Gene3D" id="3.40.50.300">
    <property type="entry name" value="P-loop containing nucleotide triphosphate hydrolases"/>
    <property type="match status" value="1"/>
</dbReference>
<evidence type="ECO:0000313" key="6">
    <source>
        <dbReference type="EMBL" id="AOS61709.1"/>
    </source>
</evidence>
<keyword evidence="2" id="KW-0813">Transport</keyword>
<keyword evidence="7" id="KW-1185">Reference proteome</keyword>
<dbReference type="RefSeq" id="WP_069846771.1">
    <property type="nucleotide sequence ID" value="NZ_CP014859.1"/>
</dbReference>
<proteinExistence type="inferred from homology"/>
<evidence type="ECO:0000259" key="5">
    <source>
        <dbReference type="PROSITE" id="PS50893"/>
    </source>
</evidence>
<evidence type="ECO:0000256" key="2">
    <source>
        <dbReference type="ARBA" id="ARBA00022448"/>
    </source>
</evidence>
<dbReference type="KEGG" id="ahm:TL08_04395"/>
<dbReference type="GO" id="GO:0005524">
    <property type="term" value="F:ATP binding"/>
    <property type="evidence" value="ECO:0007669"/>
    <property type="project" value="UniProtKB-KW"/>
</dbReference>
<dbReference type="InterPro" id="IPR017871">
    <property type="entry name" value="ABC_transporter-like_CS"/>
</dbReference>
<dbReference type="InterPro" id="IPR027417">
    <property type="entry name" value="P-loop_NTPase"/>
</dbReference>
<dbReference type="InterPro" id="IPR003439">
    <property type="entry name" value="ABC_transporter-like_ATP-bd"/>
</dbReference>
<dbReference type="EMBL" id="CP014859">
    <property type="protein sequence ID" value="AOS61709.1"/>
    <property type="molecule type" value="Genomic_DNA"/>
</dbReference>
<dbReference type="PANTHER" id="PTHR43335:SF4">
    <property type="entry name" value="ABC TRANSPORTER, ATP-BINDING PROTEIN"/>
    <property type="match status" value="1"/>
</dbReference>
<dbReference type="AlphaFoldDB" id="A0AAC9MWZ9"/>